<reference evidence="2" key="1">
    <citation type="submission" date="2025-08" db="UniProtKB">
        <authorList>
            <consortium name="Ensembl"/>
        </authorList>
    </citation>
    <scope>IDENTIFICATION</scope>
</reference>
<reference evidence="2" key="2">
    <citation type="submission" date="2025-09" db="UniProtKB">
        <authorList>
            <consortium name="Ensembl"/>
        </authorList>
    </citation>
    <scope>IDENTIFICATION</scope>
</reference>
<dbReference type="PANTHER" id="PTHR31751">
    <property type="entry name" value="SI:CH211-108C17.2-RELATED-RELATED"/>
    <property type="match status" value="1"/>
</dbReference>
<name>A0A8C5AA80_GADMO</name>
<keyword evidence="3" id="KW-1185">Reference proteome</keyword>
<dbReference type="PANTHER" id="PTHR31751:SF42">
    <property type="entry name" value="PROTEIN CBG10204"/>
    <property type="match status" value="1"/>
</dbReference>
<dbReference type="Proteomes" id="UP000694546">
    <property type="component" value="Chromosome 8"/>
</dbReference>
<evidence type="ECO:0000313" key="2">
    <source>
        <dbReference type="Ensembl" id="ENSGMOP00000028488.1"/>
    </source>
</evidence>
<dbReference type="GeneTree" id="ENSGT00940000164945"/>
<dbReference type="OMA" id="WHTAKGM"/>
<evidence type="ECO:0008006" key="4">
    <source>
        <dbReference type="Google" id="ProtNLM"/>
    </source>
</evidence>
<sequence length="399" mass="44032">MEMLKGKTICSLHFKLEDFDGRLFGKIRSALKPTAVPSVFAVGPFPDDEQAGASNAPPAAKRSRLQNAASGHGALTLSASSNPLKTFPLTSTPVKTFPSDQGLSTSCPDTPGTLDSSFSTVGEADENYQPNTTVTPTSTSSSEDEGINDWHGKKIIVNESCLMSLFKFCQMCGKPLSSKTVFDCGAQRKVTWTCLAGHSGTWTSSPEVRGMAEVNLLAAAAVQFRGGTYTELSDWCKTMNVQMIAKTTFYEMQKAYLHPAIEDLYQQQRKEIMARVYLEQEDGKKLHLSGDGRCDTPGFSAKYCHYTLMLDDTKEIIHTELLQSTEAGSSVAMEPLGFKRGMKEIMGEGLDIEVMTTDRSTSIRKIMREEFPNVQHEFDIWHTAKGMYFLPSLYTHNET</sequence>
<feature type="compositionally biased region" description="Low complexity" evidence="1">
    <location>
        <begin position="132"/>
        <end position="141"/>
    </location>
</feature>
<proteinExistence type="predicted"/>
<feature type="compositionally biased region" description="Polar residues" evidence="1">
    <location>
        <begin position="98"/>
        <end position="120"/>
    </location>
</feature>
<organism evidence="2 3">
    <name type="scientific">Gadus morhua</name>
    <name type="common">Atlantic cod</name>
    <dbReference type="NCBI Taxonomy" id="8049"/>
    <lineage>
        <taxon>Eukaryota</taxon>
        <taxon>Metazoa</taxon>
        <taxon>Chordata</taxon>
        <taxon>Craniata</taxon>
        <taxon>Vertebrata</taxon>
        <taxon>Euteleostomi</taxon>
        <taxon>Actinopterygii</taxon>
        <taxon>Neopterygii</taxon>
        <taxon>Teleostei</taxon>
        <taxon>Neoteleostei</taxon>
        <taxon>Acanthomorphata</taxon>
        <taxon>Zeiogadaria</taxon>
        <taxon>Gadariae</taxon>
        <taxon>Gadiformes</taxon>
        <taxon>Gadoidei</taxon>
        <taxon>Gadidae</taxon>
        <taxon>Gadus</taxon>
    </lineage>
</organism>
<protein>
    <recommendedName>
        <fullName evidence="4">THAP-type domain-containing protein</fullName>
    </recommendedName>
</protein>
<dbReference type="AlphaFoldDB" id="A0A8C5AA80"/>
<accession>A0A8C5AA80</accession>
<evidence type="ECO:0000256" key="1">
    <source>
        <dbReference type="SAM" id="MobiDB-lite"/>
    </source>
</evidence>
<evidence type="ECO:0000313" key="3">
    <source>
        <dbReference type="Proteomes" id="UP000694546"/>
    </source>
</evidence>
<dbReference type="Ensembl" id="ENSGMOT00000070126.1">
    <property type="protein sequence ID" value="ENSGMOP00000028488.1"/>
    <property type="gene ID" value="ENSGMOG00000029777.1"/>
</dbReference>
<feature type="region of interest" description="Disordered" evidence="1">
    <location>
        <begin position="49"/>
        <end position="71"/>
    </location>
</feature>
<feature type="region of interest" description="Disordered" evidence="1">
    <location>
        <begin position="98"/>
        <end position="146"/>
    </location>
</feature>